<proteinExistence type="inferred from homology"/>
<sequence>MAFDPASFNPPGLAADFSNLQLPIFHIEPVQLKFPIAADLAAVQVANNVIILALVSGLILRIDLANPQEVDDIVLTEKGHHQIGTIRKIFLDPTASHLIITTTSGDNFYLHSRSTKPRPLPRFKNCYIECVAWSPALPTTTTREILIGDREGNIFETYVEGTDDSGFMRREERSFKHVYRTTDGEPVTGLWVDTLPGKPDLRRVIVTTPGALMHWVGRVQRHGGDYGSIFHKFFENEAPSIQDFRNGTPQNSMLAISPDSTDDQEPARIFAWLNAPGVYHGKLLVKPPTAELGAHVFSTSKLFSKTGIPTIKSPISAVALTQYHIIVLAGADIYAINRLDDSVVFQEAVVDPGTTVLGLCSDSKKQTLWAYTNTELFEVVITDEDRHVWKIMLADKSFDNAMRFAKTPTQKDQVLIAHGDHLIANGKYLQAAQVYGGSTKSFEEVTLTFLENSETDALRKYLLVKISHLKKTSIMQRIMVASWLIELFMSRLNSLEDALSTISANASASATSSDTIRQQLNALNNQYQDFVLKYKNDLDRKTTYEIISSHGRERELLFYANIVNDYTYVLAYWIQREKWAEALDVLKKQTDPEIFYKYSSVLMAHAPVQTVDILLRQTNLEPRALIPALLNYNKFATVPINQNQAVRYLLYVINQHGSTDAAVHNTLISIYASNPAKDESSLLQYLELNTGERHYDLDFALRLCIQHGHVQSCVHIYSSMGQYAEAVELALKHGNVELASIVADRPDDDPAFRKKLWLQVAKAVIQQSPDIKSAIDFIAPCTLLKIEDLIPLFPDFTTIDSFQQSICASLESYSHSIDRLKTSMNDSSHTAARIAAEISALDRRYAIVEPGERCFLCQYPLLSRGFFVFPCQHAFHADCITSEVVKGGGIGIKRRVEELREKVRREQGKERERWVRELEDVVASECVLCSEFAIRRVDEPFLGAGDEGEEWAL</sequence>
<dbReference type="InterPro" id="IPR007810">
    <property type="entry name" value="Pep3/Vps18_beta-prop"/>
</dbReference>
<gene>
    <name evidence="10" type="ORF">EX30DRAFT_338566</name>
</gene>
<dbReference type="PANTHER" id="PTHR23323:SF26">
    <property type="entry name" value="VACUOLAR PROTEIN SORTING-ASSOCIATED PROTEIN 18 HOMOLOG"/>
    <property type="match status" value="1"/>
</dbReference>
<organism evidence="10 11">
    <name type="scientific">Ascodesmis nigricans</name>
    <dbReference type="NCBI Taxonomy" id="341454"/>
    <lineage>
        <taxon>Eukaryota</taxon>
        <taxon>Fungi</taxon>
        <taxon>Dikarya</taxon>
        <taxon>Ascomycota</taxon>
        <taxon>Pezizomycotina</taxon>
        <taxon>Pezizomycetes</taxon>
        <taxon>Pezizales</taxon>
        <taxon>Ascodesmidaceae</taxon>
        <taxon>Ascodesmis</taxon>
    </lineage>
</organism>
<evidence type="ECO:0000256" key="1">
    <source>
        <dbReference type="ARBA" id="ARBA00010454"/>
    </source>
</evidence>
<evidence type="ECO:0000256" key="3">
    <source>
        <dbReference type="ARBA" id="ARBA00022771"/>
    </source>
</evidence>
<dbReference type="GO" id="GO:0007032">
    <property type="term" value="P:endosome organization"/>
    <property type="evidence" value="ECO:0007669"/>
    <property type="project" value="TreeGrafter"/>
</dbReference>
<evidence type="ECO:0000256" key="5">
    <source>
        <dbReference type="ARBA" id="ARBA00023136"/>
    </source>
</evidence>
<dbReference type="GO" id="GO:0030674">
    <property type="term" value="F:protein-macromolecule adaptor activity"/>
    <property type="evidence" value="ECO:0007669"/>
    <property type="project" value="TreeGrafter"/>
</dbReference>
<dbReference type="GO" id="GO:0006904">
    <property type="term" value="P:vesicle docking involved in exocytosis"/>
    <property type="evidence" value="ECO:0007669"/>
    <property type="project" value="TreeGrafter"/>
</dbReference>
<dbReference type="GO" id="GO:0048284">
    <property type="term" value="P:organelle fusion"/>
    <property type="evidence" value="ECO:0007669"/>
    <property type="project" value="TreeGrafter"/>
</dbReference>
<dbReference type="Proteomes" id="UP000298138">
    <property type="component" value="Unassembled WGS sequence"/>
</dbReference>
<dbReference type="InParanoid" id="A0A4S2N4A7"/>
<feature type="domain" description="Pep3/Vps18 beta-propeller" evidence="8">
    <location>
        <begin position="23"/>
        <end position="381"/>
    </location>
</feature>
<dbReference type="GO" id="GO:0006886">
    <property type="term" value="P:intracellular protein transport"/>
    <property type="evidence" value="ECO:0007669"/>
    <property type="project" value="UniProtKB-UniRule"/>
</dbReference>
<evidence type="ECO:0000256" key="2">
    <source>
        <dbReference type="ARBA" id="ARBA00022723"/>
    </source>
</evidence>
<protein>
    <submittedName>
        <fullName evidence="10">Uncharacterized protein</fullName>
    </submittedName>
</protein>
<dbReference type="InterPro" id="IPR016024">
    <property type="entry name" value="ARM-type_fold"/>
</dbReference>
<dbReference type="SUPFAM" id="SSF57850">
    <property type="entry name" value="RING/U-box"/>
    <property type="match status" value="1"/>
</dbReference>
<dbReference type="SUPFAM" id="SSF48371">
    <property type="entry name" value="ARM repeat"/>
    <property type="match status" value="1"/>
</dbReference>
<comment type="subcellular location">
    <subcellularLocation>
        <location evidence="6">Endomembrane system</location>
        <topology evidence="6">Peripheral membrane protein</topology>
        <orientation evidence="6">Cytoplasmic side</orientation>
    </subcellularLocation>
</comment>
<dbReference type="Pfam" id="PF05131">
    <property type="entry name" value="Pep3_Vps18"/>
    <property type="match status" value="1"/>
</dbReference>
<dbReference type="Pfam" id="PF26148">
    <property type="entry name" value="VPS18_RING_C"/>
    <property type="match status" value="1"/>
</dbReference>
<dbReference type="GO" id="GO:0030897">
    <property type="term" value="C:HOPS complex"/>
    <property type="evidence" value="ECO:0007669"/>
    <property type="project" value="TreeGrafter"/>
</dbReference>
<keyword evidence="4" id="KW-0862">Zinc</keyword>
<name>A0A4S2N4A7_9PEZI</name>
<dbReference type="OrthoDB" id="1845386at2759"/>
<reference evidence="10 11" key="1">
    <citation type="submission" date="2019-04" db="EMBL/GenBank/DDBJ databases">
        <title>Comparative genomics and transcriptomics to analyze fruiting body development in filamentous ascomycetes.</title>
        <authorList>
            <consortium name="DOE Joint Genome Institute"/>
            <person name="Lutkenhaus R."/>
            <person name="Traeger S."/>
            <person name="Breuer J."/>
            <person name="Kuo A."/>
            <person name="Lipzen A."/>
            <person name="Pangilinan J."/>
            <person name="Dilworth D."/>
            <person name="Sandor L."/>
            <person name="Poggeler S."/>
            <person name="Barry K."/>
            <person name="Grigoriev I.V."/>
            <person name="Nowrousian M."/>
        </authorList>
    </citation>
    <scope>NUCLEOTIDE SEQUENCE [LARGE SCALE GENOMIC DNA]</scope>
    <source>
        <strain evidence="10 11">CBS 389.68</strain>
    </source>
</reference>
<feature type="domain" description="Pep3/Vps18 RING C-terminal" evidence="9">
    <location>
        <begin position="848"/>
        <end position="936"/>
    </location>
</feature>
<dbReference type="AlphaFoldDB" id="A0A4S2N4A7"/>
<dbReference type="CDD" id="cd16462">
    <property type="entry name" value="RING-H2_Pep3p-like"/>
    <property type="match status" value="1"/>
</dbReference>
<keyword evidence="5" id="KW-0472">Membrane</keyword>
<dbReference type="EMBL" id="ML220113">
    <property type="protein sequence ID" value="TGZ83987.1"/>
    <property type="molecule type" value="Genomic_DNA"/>
</dbReference>
<evidence type="ECO:0000313" key="11">
    <source>
        <dbReference type="Proteomes" id="UP000298138"/>
    </source>
</evidence>
<evidence type="ECO:0000259" key="8">
    <source>
        <dbReference type="Pfam" id="PF05131"/>
    </source>
</evidence>
<dbReference type="PROSITE" id="PS50236">
    <property type="entry name" value="CHCR"/>
    <property type="match status" value="1"/>
</dbReference>
<feature type="repeat" description="CHCR" evidence="7">
    <location>
        <begin position="617"/>
        <end position="773"/>
    </location>
</feature>
<dbReference type="GO" id="GO:0007033">
    <property type="term" value="P:vacuole organization"/>
    <property type="evidence" value="ECO:0007669"/>
    <property type="project" value="TreeGrafter"/>
</dbReference>
<dbReference type="InterPro" id="IPR000547">
    <property type="entry name" value="Clathrin_H-chain/VPS_repeat"/>
</dbReference>
<dbReference type="FunCoup" id="A0A4S2N4A7">
    <property type="interactions" value="870"/>
</dbReference>
<evidence type="ECO:0000259" key="9">
    <source>
        <dbReference type="Pfam" id="PF26148"/>
    </source>
</evidence>
<accession>A0A4S2N4A7</accession>
<dbReference type="PANTHER" id="PTHR23323">
    <property type="entry name" value="VACUOLAR PROTEIN SORTING-ASSOCIATED PROTEIN"/>
    <property type="match status" value="1"/>
</dbReference>
<keyword evidence="11" id="KW-1185">Reference proteome</keyword>
<dbReference type="GO" id="GO:0008270">
    <property type="term" value="F:zinc ion binding"/>
    <property type="evidence" value="ECO:0007669"/>
    <property type="project" value="UniProtKB-KW"/>
</dbReference>
<evidence type="ECO:0000256" key="7">
    <source>
        <dbReference type="PROSITE-ProRule" id="PRU01006"/>
    </source>
</evidence>
<dbReference type="GO" id="GO:0005768">
    <property type="term" value="C:endosome"/>
    <property type="evidence" value="ECO:0007669"/>
    <property type="project" value="TreeGrafter"/>
</dbReference>
<dbReference type="Pfam" id="PF00637">
    <property type="entry name" value="Clathrin"/>
    <property type="match status" value="1"/>
</dbReference>
<evidence type="ECO:0000313" key="10">
    <source>
        <dbReference type="EMBL" id="TGZ83987.1"/>
    </source>
</evidence>
<keyword evidence="2" id="KW-0479">Metal-binding</keyword>
<evidence type="ECO:0000256" key="6">
    <source>
        <dbReference type="ARBA" id="ARBA00029433"/>
    </source>
</evidence>
<evidence type="ECO:0000256" key="4">
    <source>
        <dbReference type="ARBA" id="ARBA00022833"/>
    </source>
</evidence>
<dbReference type="STRING" id="341454.A0A4S2N4A7"/>
<dbReference type="InterPro" id="IPR058919">
    <property type="entry name" value="Pep3/Vps18_RING_C"/>
</dbReference>
<keyword evidence="3" id="KW-0863">Zinc-finger</keyword>
<comment type="similarity">
    <text evidence="1">Belongs to the VPS18 family.</text>
</comment>
<dbReference type="InterPro" id="IPR055358">
    <property type="entry name" value="CHCR"/>
</dbReference>